<dbReference type="Gene3D" id="2.40.50.90">
    <property type="match status" value="1"/>
</dbReference>
<dbReference type="SMART" id="SM00318">
    <property type="entry name" value="SNc"/>
    <property type="match status" value="1"/>
</dbReference>
<accession>A0A7W6G9X0</accession>
<dbReference type="AlphaFoldDB" id="A0A7W6G9X0"/>
<sequence>MTRGFRTVRDGVTAFALLAVIWMIAAKLNDVSEISLAGRFRAADGDSLAIGAERMRLEGIDAPELAQTCERGGARWACGEEARRMLQGLVAADDARCAGTQRDRFQRLLVVCRAGGADLNALMVRRGMAVSYGAYGDEEAEARSRKAGLWAGSFERPRDFRDGGQDGSRSGGGRGFFGW</sequence>
<dbReference type="PROSITE" id="PS50830">
    <property type="entry name" value="TNASE_3"/>
    <property type="match status" value="1"/>
</dbReference>
<dbReference type="Proteomes" id="UP000582090">
    <property type="component" value="Unassembled WGS sequence"/>
</dbReference>
<dbReference type="PANTHER" id="PTHR12302">
    <property type="entry name" value="EBNA2 BINDING PROTEIN P100"/>
    <property type="match status" value="1"/>
</dbReference>
<keyword evidence="3" id="KW-0378">Hydrolase</keyword>
<dbReference type="PANTHER" id="PTHR12302:SF26">
    <property type="entry name" value="BLR1266 PROTEIN"/>
    <property type="match status" value="1"/>
</dbReference>
<dbReference type="RefSeq" id="WP_183898919.1">
    <property type="nucleotide sequence ID" value="NZ_JACIDW010000002.1"/>
</dbReference>
<organism evidence="3 4">
    <name type="scientific">Rhizobium metallidurans</name>
    <dbReference type="NCBI Taxonomy" id="1265931"/>
    <lineage>
        <taxon>Bacteria</taxon>
        <taxon>Pseudomonadati</taxon>
        <taxon>Pseudomonadota</taxon>
        <taxon>Alphaproteobacteria</taxon>
        <taxon>Hyphomicrobiales</taxon>
        <taxon>Rhizobiaceae</taxon>
        <taxon>Rhizobium/Agrobacterium group</taxon>
        <taxon>Rhizobium</taxon>
    </lineage>
</organism>
<evidence type="ECO:0000256" key="1">
    <source>
        <dbReference type="SAM" id="MobiDB-lite"/>
    </source>
</evidence>
<dbReference type="InterPro" id="IPR035437">
    <property type="entry name" value="SNase_OB-fold_sf"/>
</dbReference>
<feature type="compositionally biased region" description="Gly residues" evidence="1">
    <location>
        <begin position="165"/>
        <end position="179"/>
    </location>
</feature>
<evidence type="ECO:0000313" key="4">
    <source>
        <dbReference type="Proteomes" id="UP000582090"/>
    </source>
</evidence>
<keyword evidence="3" id="KW-0255">Endonuclease</keyword>
<dbReference type="SUPFAM" id="SSF50199">
    <property type="entry name" value="Staphylococcal nuclease"/>
    <property type="match status" value="1"/>
</dbReference>
<reference evidence="3 4" key="1">
    <citation type="submission" date="2020-08" db="EMBL/GenBank/DDBJ databases">
        <title>Genomic Encyclopedia of Type Strains, Phase IV (KMG-IV): sequencing the most valuable type-strain genomes for metagenomic binning, comparative biology and taxonomic classification.</title>
        <authorList>
            <person name="Goeker M."/>
        </authorList>
    </citation>
    <scope>NUCLEOTIDE SEQUENCE [LARGE SCALE GENOMIC DNA]</scope>
    <source>
        <strain evidence="3 4">DSM 26575</strain>
    </source>
</reference>
<dbReference type="Pfam" id="PF00565">
    <property type="entry name" value="SNase"/>
    <property type="match status" value="1"/>
</dbReference>
<evidence type="ECO:0000313" key="3">
    <source>
        <dbReference type="EMBL" id="MBB3963189.1"/>
    </source>
</evidence>
<keyword evidence="4" id="KW-1185">Reference proteome</keyword>
<keyword evidence="3" id="KW-0540">Nuclease</keyword>
<dbReference type="InterPro" id="IPR016071">
    <property type="entry name" value="Staphylococal_nuclease_OB-fold"/>
</dbReference>
<gene>
    <name evidence="3" type="ORF">GGQ67_000814</name>
</gene>
<dbReference type="EMBL" id="JACIDW010000002">
    <property type="protein sequence ID" value="MBB3963189.1"/>
    <property type="molecule type" value="Genomic_DNA"/>
</dbReference>
<name>A0A7W6G9X0_9HYPH</name>
<proteinExistence type="predicted"/>
<protein>
    <submittedName>
        <fullName evidence="3">Endonuclease YncB(Thermonuclease family)</fullName>
    </submittedName>
</protein>
<comment type="caution">
    <text evidence="3">The sequence shown here is derived from an EMBL/GenBank/DDBJ whole genome shotgun (WGS) entry which is preliminary data.</text>
</comment>
<dbReference type="GO" id="GO:0004519">
    <property type="term" value="F:endonuclease activity"/>
    <property type="evidence" value="ECO:0007669"/>
    <property type="project" value="UniProtKB-KW"/>
</dbReference>
<feature type="domain" description="TNase-like" evidence="2">
    <location>
        <begin position="41"/>
        <end position="152"/>
    </location>
</feature>
<evidence type="ECO:0000259" key="2">
    <source>
        <dbReference type="PROSITE" id="PS50830"/>
    </source>
</evidence>
<feature type="region of interest" description="Disordered" evidence="1">
    <location>
        <begin position="157"/>
        <end position="179"/>
    </location>
</feature>